<dbReference type="InterPro" id="IPR018187">
    <property type="entry name" value="Asp/Glu_racemase_AS_1"/>
</dbReference>
<evidence type="ECO:0000256" key="1">
    <source>
        <dbReference type="ARBA" id="ARBA00001602"/>
    </source>
</evidence>
<dbReference type="GO" id="GO:0008360">
    <property type="term" value="P:regulation of cell shape"/>
    <property type="evidence" value="ECO:0007669"/>
    <property type="project" value="UniProtKB-KW"/>
</dbReference>
<evidence type="ECO:0000313" key="8">
    <source>
        <dbReference type="EMBL" id="QDH21400.1"/>
    </source>
</evidence>
<keyword evidence="5 7" id="KW-0413">Isomerase</keyword>
<dbReference type="Proteomes" id="UP000316968">
    <property type="component" value="Chromosome"/>
</dbReference>
<comment type="pathway">
    <text evidence="7">Cell wall biogenesis; peptidoglycan biosynthesis.</text>
</comment>
<dbReference type="Gene3D" id="3.40.50.1860">
    <property type="match status" value="2"/>
</dbReference>
<keyword evidence="6 7" id="KW-0961">Cell wall biogenesis/degradation</keyword>
<evidence type="ECO:0000256" key="7">
    <source>
        <dbReference type="HAMAP-Rule" id="MF_00258"/>
    </source>
</evidence>
<keyword evidence="9" id="KW-1185">Reference proteome</keyword>
<protein>
    <recommendedName>
        <fullName evidence="2 7">Glutamate racemase</fullName>
        <ecNumber evidence="2 7">5.1.1.3</ecNumber>
    </recommendedName>
</protein>
<dbReference type="PANTHER" id="PTHR21198">
    <property type="entry name" value="GLUTAMATE RACEMASE"/>
    <property type="match status" value="1"/>
</dbReference>
<keyword evidence="3 7" id="KW-0133">Cell shape</keyword>
<comment type="function">
    <text evidence="7">Provides the (R)-glutamate required for cell wall biosynthesis.</text>
</comment>
<dbReference type="GO" id="GO:0009252">
    <property type="term" value="P:peptidoglycan biosynthetic process"/>
    <property type="evidence" value="ECO:0007669"/>
    <property type="project" value="UniProtKB-UniRule"/>
</dbReference>
<feature type="binding site" evidence="7">
    <location>
        <begin position="7"/>
        <end position="8"/>
    </location>
    <ligand>
        <name>substrate</name>
    </ligand>
</feature>
<comment type="catalytic activity">
    <reaction evidence="1 7">
        <text>L-glutamate = D-glutamate</text>
        <dbReference type="Rhea" id="RHEA:12813"/>
        <dbReference type="ChEBI" id="CHEBI:29985"/>
        <dbReference type="ChEBI" id="CHEBI:29986"/>
        <dbReference type="EC" id="5.1.1.3"/>
    </reaction>
</comment>
<feature type="binding site" evidence="7">
    <location>
        <begin position="39"/>
        <end position="40"/>
    </location>
    <ligand>
        <name>substrate</name>
    </ligand>
</feature>
<dbReference type="InterPro" id="IPR004391">
    <property type="entry name" value="Glu_race"/>
</dbReference>
<dbReference type="Pfam" id="PF01177">
    <property type="entry name" value="Asp_Glu_race"/>
    <property type="match status" value="1"/>
</dbReference>
<name>A0A4Y6UXS6_SACBS</name>
<feature type="binding site" evidence="7">
    <location>
        <begin position="183"/>
        <end position="184"/>
    </location>
    <ligand>
        <name>substrate</name>
    </ligand>
</feature>
<gene>
    <name evidence="7 8" type="primary">murI</name>
    <name evidence="8" type="ORF">FFV09_11450</name>
</gene>
<feature type="active site" description="Proton donor/acceptor" evidence="7">
    <location>
        <position position="70"/>
    </location>
</feature>
<dbReference type="KEGG" id="saca:FFV09_11450"/>
<evidence type="ECO:0000256" key="5">
    <source>
        <dbReference type="ARBA" id="ARBA00023235"/>
    </source>
</evidence>
<organism evidence="8 9">
    <name type="scientific">Saccharibacillus brassicae</name>
    <dbReference type="NCBI Taxonomy" id="2583377"/>
    <lineage>
        <taxon>Bacteria</taxon>
        <taxon>Bacillati</taxon>
        <taxon>Bacillota</taxon>
        <taxon>Bacilli</taxon>
        <taxon>Bacillales</taxon>
        <taxon>Paenibacillaceae</taxon>
        <taxon>Saccharibacillus</taxon>
    </lineage>
</organism>
<dbReference type="RefSeq" id="WP_141447945.1">
    <property type="nucleotide sequence ID" value="NZ_CP041217.1"/>
</dbReference>
<comment type="similarity">
    <text evidence="7">Belongs to the aspartate/glutamate racemases family.</text>
</comment>
<dbReference type="GO" id="GO:0071555">
    <property type="term" value="P:cell wall organization"/>
    <property type="evidence" value="ECO:0007669"/>
    <property type="project" value="UniProtKB-KW"/>
</dbReference>
<keyword evidence="4 7" id="KW-0573">Peptidoglycan synthesis</keyword>
<feature type="active site" description="Proton donor/acceptor" evidence="7">
    <location>
        <position position="182"/>
    </location>
</feature>
<dbReference type="AlphaFoldDB" id="A0A4Y6UXS6"/>
<dbReference type="InterPro" id="IPR015942">
    <property type="entry name" value="Asp/Glu/hydantoin_racemase"/>
</dbReference>
<evidence type="ECO:0000256" key="4">
    <source>
        <dbReference type="ARBA" id="ARBA00022984"/>
    </source>
</evidence>
<dbReference type="NCBIfam" id="TIGR00067">
    <property type="entry name" value="glut_race"/>
    <property type="match status" value="1"/>
</dbReference>
<dbReference type="PANTHER" id="PTHR21198:SF3">
    <property type="entry name" value="GLUTAMATE RACEMASE"/>
    <property type="match status" value="1"/>
</dbReference>
<reference evidence="8 9" key="1">
    <citation type="submission" date="2019-06" db="EMBL/GenBank/DDBJ databases">
        <title>Saccharibacillus brassicae sp. nov., an endophytic bacterium isolated from Chinese cabbage seeds (Brassica pekinensis).</title>
        <authorList>
            <person name="Jiang L."/>
            <person name="Lee J."/>
            <person name="Kim S.W."/>
        </authorList>
    </citation>
    <scope>NUCLEOTIDE SEQUENCE [LARGE SCALE GENOMIC DNA]</scope>
    <source>
        <strain evidence="9">KCTC 43072 / ATSA2</strain>
    </source>
</reference>
<feature type="binding site" evidence="7">
    <location>
        <begin position="71"/>
        <end position="72"/>
    </location>
    <ligand>
        <name>substrate</name>
    </ligand>
</feature>
<dbReference type="GO" id="GO:0008881">
    <property type="term" value="F:glutamate racemase activity"/>
    <property type="evidence" value="ECO:0007669"/>
    <property type="project" value="UniProtKB-UniRule"/>
</dbReference>
<dbReference type="SUPFAM" id="SSF53681">
    <property type="entry name" value="Aspartate/glutamate racemase"/>
    <property type="match status" value="2"/>
</dbReference>
<dbReference type="UniPathway" id="UPA00219"/>
<evidence type="ECO:0000256" key="6">
    <source>
        <dbReference type="ARBA" id="ARBA00023316"/>
    </source>
</evidence>
<accession>A0A4Y6UXS6</accession>
<dbReference type="OrthoDB" id="9801055at2"/>
<dbReference type="PROSITE" id="PS00923">
    <property type="entry name" value="ASP_GLU_RACEMASE_1"/>
    <property type="match status" value="1"/>
</dbReference>
<dbReference type="HAMAP" id="MF_00258">
    <property type="entry name" value="Glu_racemase"/>
    <property type="match status" value="1"/>
</dbReference>
<proteinExistence type="inferred from homology"/>
<dbReference type="EMBL" id="CP041217">
    <property type="protein sequence ID" value="QDH21400.1"/>
    <property type="molecule type" value="Genomic_DNA"/>
</dbReference>
<dbReference type="EC" id="5.1.1.3" evidence="2 7"/>
<evidence type="ECO:0000256" key="2">
    <source>
        <dbReference type="ARBA" id="ARBA00013090"/>
    </source>
</evidence>
<evidence type="ECO:0000313" key="9">
    <source>
        <dbReference type="Proteomes" id="UP000316968"/>
    </source>
</evidence>
<sequence length="257" mass="28297">MSIAFFDSGIGGLTVMREAARSLPNEDFIFFADTLHVPYGPKTKEQVTEYVCEAAERILGQSVKALVIACNTATSVAATELRRTYDVPVIGMEPAVKPAVEMNGASGRRVLVLATELTLSQAKYRDLVSRVDDLGIVDSLPMPELVEYCEALKFDPAELGPYFLRKFDRFDLSRYGTLVLGCTHYPYYAELLEQILPPHIRVIDGSAGTVRRVARVLEERGLAGGGSGRVRFMNSADDPAYQAKLERAWAILNGVML</sequence>
<evidence type="ECO:0000256" key="3">
    <source>
        <dbReference type="ARBA" id="ARBA00022960"/>
    </source>
</evidence>
<dbReference type="InterPro" id="IPR001920">
    <property type="entry name" value="Asp/Glu_race"/>
</dbReference>